<comment type="caution">
    <text evidence="4">Lacks conserved residue(s) required for the propagation of feature annotation.</text>
</comment>
<dbReference type="EC" id="3.1.1.61" evidence="2"/>
<dbReference type="Pfam" id="PF01339">
    <property type="entry name" value="CheB_methylest"/>
    <property type="match status" value="1"/>
</dbReference>
<evidence type="ECO:0000256" key="3">
    <source>
        <dbReference type="ARBA" id="ARBA00048267"/>
    </source>
</evidence>
<gene>
    <name evidence="6" type="ORF">WKW77_07050</name>
</gene>
<evidence type="ECO:0000256" key="2">
    <source>
        <dbReference type="ARBA" id="ARBA00039140"/>
    </source>
</evidence>
<evidence type="ECO:0000313" key="6">
    <source>
        <dbReference type="EMBL" id="MEJ8810820.1"/>
    </source>
</evidence>
<comment type="catalytic activity">
    <reaction evidence="3">
        <text>[protein]-L-glutamate 5-O-methyl ester + H2O = L-glutamyl-[protein] + methanol + H(+)</text>
        <dbReference type="Rhea" id="RHEA:23236"/>
        <dbReference type="Rhea" id="RHEA-COMP:10208"/>
        <dbReference type="Rhea" id="RHEA-COMP:10311"/>
        <dbReference type="ChEBI" id="CHEBI:15377"/>
        <dbReference type="ChEBI" id="CHEBI:15378"/>
        <dbReference type="ChEBI" id="CHEBI:17790"/>
        <dbReference type="ChEBI" id="CHEBI:29973"/>
        <dbReference type="ChEBI" id="CHEBI:82795"/>
        <dbReference type="EC" id="3.1.1.61"/>
    </reaction>
</comment>
<dbReference type="Proteomes" id="UP001365846">
    <property type="component" value="Unassembled WGS sequence"/>
</dbReference>
<sequence>MQGRIIVIGASFNGISALTELMRALPSRVPAAILVVQHTAPSGPWFLPEILSRAGTLRAVHPLDFELIEPGFVYAAPPATEEHSCTVRHREAARLIPTVW</sequence>
<organism evidence="6 7">
    <name type="scientific">Variovorax ureilyticus</name>
    <dbReference type="NCBI Taxonomy" id="1836198"/>
    <lineage>
        <taxon>Bacteria</taxon>
        <taxon>Pseudomonadati</taxon>
        <taxon>Pseudomonadota</taxon>
        <taxon>Betaproteobacteria</taxon>
        <taxon>Burkholderiales</taxon>
        <taxon>Comamonadaceae</taxon>
        <taxon>Variovorax</taxon>
    </lineage>
</organism>
<keyword evidence="7" id="KW-1185">Reference proteome</keyword>
<reference evidence="6 7" key="1">
    <citation type="submission" date="2024-03" db="EMBL/GenBank/DDBJ databases">
        <title>Novel species of the genus Variovorax.</title>
        <authorList>
            <person name="Liu Q."/>
            <person name="Xin Y.-H."/>
        </authorList>
    </citation>
    <scope>NUCLEOTIDE SEQUENCE [LARGE SCALE GENOMIC DNA]</scope>
    <source>
        <strain evidence="6 7">KACC 18899</strain>
    </source>
</reference>
<keyword evidence="1" id="KW-0378">Hydrolase</keyword>
<evidence type="ECO:0000313" key="7">
    <source>
        <dbReference type="Proteomes" id="UP001365846"/>
    </source>
</evidence>
<dbReference type="PANTHER" id="PTHR42872">
    <property type="entry name" value="PROTEIN-GLUTAMATE METHYLESTERASE/PROTEIN-GLUTAMINE GLUTAMINASE"/>
    <property type="match status" value="1"/>
</dbReference>
<protein>
    <recommendedName>
        <fullName evidence="2">protein-glutamate methylesterase</fullName>
        <ecNumber evidence="2">3.1.1.61</ecNumber>
    </recommendedName>
</protein>
<dbReference type="InterPro" id="IPR035909">
    <property type="entry name" value="CheB_C"/>
</dbReference>
<accession>A0ABU8VB92</accession>
<evidence type="ECO:0000256" key="4">
    <source>
        <dbReference type="PROSITE-ProRule" id="PRU00050"/>
    </source>
</evidence>
<feature type="domain" description="CheB-type methylesterase" evidence="5">
    <location>
        <begin position="1"/>
        <end position="77"/>
    </location>
</feature>
<dbReference type="EMBL" id="JBBKZU010000002">
    <property type="protein sequence ID" value="MEJ8810820.1"/>
    <property type="molecule type" value="Genomic_DNA"/>
</dbReference>
<comment type="caution">
    <text evidence="6">The sequence shown here is derived from an EMBL/GenBank/DDBJ whole genome shotgun (WGS) entry which is preliminary data.</text>
</comment>
<dbReference type="Gene3D" id="3.40.50.180">
    <property type="entry name" value="Methylesterase CheB, C-terminal domain"/>
    <property type="match status" value="1"/>
</dbReference>
<dbReference type="InterPro" id="IPR000673">
    <property type="entry name" value="Sig_transdc_resp-reg_Me-estase"/>
</dbReference>
<dbReference type="PANTHER" id="PTHR42872:SF6">
    <property type="entry name" value="PROTEIN-GLUTAMATE METHYLESTERASE_PROTEIN-GLUTAMINE GLUTAMINASE"/>
    <property type="match status" value="1"/>
</dbReference>
<name>A0ABU8VB92_9BURK</name>
<evidence type="ECO:0000259" key="5">
    <source>
        <dbReference type="PROSITE" id="PS50122"/>
    </source>
</evidence>
<proteinExistence type="predicted"/>
<dbReference type="PROSITE" id="PS50122">
    <property type="entry name" value="CHEB"/>
    <property type="match status" value="1"/>
</dbReference>
<dbReference type="SUPFAM" id="SSF52738">
    <property type="entry name" value="Methylesterase CheB, C-terminal domain"/>
    <property type="match status" value="1"/>
</dbReference>
<evidence type="ECO:0000256" key="1">
    <source>
        <dbReference type="ARBA" id="ARBA00022801"/>
    </source>
</evidence>
<dbReference type="RefSeq" id="WP_340356129.1">
    <property type="nucleotide sequence ID" value="NZ_JBBKZU010000002.1"/>
</dbReference>